<dbReference type="InterPro" id="IPR004299">
    <property type="entry name" value="MBOAT_fam"/>
</dbReference>
<evidence type="ECO:0000256" key="5">
    <source>
        <dbReference type="ARBA" id="ARBA00022989"/>
    </source>
</evidence>
<dbReference type="EC" id="2.3.1.250" evidence="9"/>
<dbReference type="GO" id="GO:0030258">
    <property type="term" value="P:lipid modification"/>
    <property type="evidence" value="ECO:0007669"/>
    <property type="project" value="TreeGrafter"/>
</dbReference>
<dbReference type="GO" id="GO:0016020">
    <property type="term" value="C:membrane"/>
    <property type="evidence" value="ECO:0007669"/>
    <property type="project" value="UniProtKB-SubCell"/>
</dbReference>
<dbReference type="PANTHER" id="PTHR13906">
    <property type="entry name" value="PORCUPINE"/>
    <property type="match status" value="1"/>
</dbReference>
<keyword evidence="3" id="KW-0879">Wnt signaling pathway</keyword>
<keyword evidence="14" id="KW-1185">Reference proteome</keyword>
<dbReference type="GO" id="GO:0016055">
    <property type="term" value="P:Wnt signaling pathway"/>
    <property type="evidence" value="ECO:0007669"/>
    <property type="project" value="UniProtKB-KW"/>
</dbReference>
<feature type="transmembrane region" description="Helical" evidence="12">
    <location>
        <begin position="131"/>
        <end position="148"/>
    </location>
</feature>
<reference evidence="13 14" key="1">
    <citation type="submission" date="2019-01" db="EMBL/GenBank/DDBJ databases">
        <authorList>
            <person name="Sayadi A."/>
        </authorList>
    </citation>
    <scope>NUCLEOTIDE SEQUENCE [LARGE SCALE GENOMIC DNA]</scope>
</reference>
<evidence type="ECO:0000256" key="12">
    <source>
        <dbReference type="SAM" id="Phobius"/>
    </source>
</evidence>
<feature type="transmembrane region" description="Helical" evidence="12">
    <location>
        <begin position="331"/>
        <end position="356"/>
    </location>
</feature>
<feature type="transmembrane region" description="Helical" evidence="12">
    <location>
        <begin position="413"/>
        <end position="433"/>
    </location>
</feature>
<dbReference type="Pfam" id="PF03062">
    <property type="entry name" value="MBOAT"/>
    <property type="match status" value="1"/>
</dbReference>
<sequence length="466" mass="54263">MMMNEEYDYDFYIGKYNYADATYYEETFFDVLINCALPSVQSILLILLRLICINLCFGVLLSLFLDKLPKQLFHVLSGVCGIYLILTLGSLQGKVVILILFGLSYIFLEFTLIIQRYIYPVLHPLLCSSNLVKYALIGFSILCQYKLLDQETWMEIRGIVMIFSMKMISLVDDIERGFLLIPSFTEFFGYVFSGSNILFGPWMSFQDYILIYLQPTKKNTAWVLSIVKNVVISLFFLIVSNCMATYFIPDGSNVLLLSYREALSFRTSHYFISFISEASVLAAGFKHATIWNKENEWSYSVTDPIKIEFPTALSIVVTYWNKPMHDFLKKYVYRAWLPLGRFPAILLTFCVSSFLHGFEPKVSVVLLSLGVFSYLQYAVRDFISRAFDMCVRVFPCNRECRHKYKRNDIRTRSLQIFFCITTVLHLIFLGVLMDPSTDDIGILEKWRSLYFYSIWIMFVDLLILFL</sequence>
<comment type="similarity">
    <text evidence="8">Belongs to the membrane-bound acyltransferase family. Porcupine subfamily.</text>
</comment>
<dbReference type="PANTHER" id="PTHR13906:SF12">
    <property type="entry name" value="PROTEIN-SERINE O-PALMITOLEOYLTRANSFERASE PORCUPINE"/>
    <property type="match status" value="1"/>
</dbReference>
<protein>
    <recommendedName>
        <fullName evidence="10">Protein-serine O-palmitoleoyltransferase porcupine</fullName>
        <ecNumber evidence="9">2.3.1.250</ecNumber>
    </recommendedName>
</protein>
<dbReference type="GO" id="GO:1990698">
    <property type="term" value="F:palmitoleoyltransferase activity"/>
    <property type="evidence" value="ECO:0007669"/>
    <property type="project" value="UniProtKB-EC"/>
</dbReference>
<evidence type="ECO:0000256" key="11">
    <source>
        <dbReference type="ARBA" id="ARBA00047978"/>
    </source>
</evidence>
<keyword evidence="7" id="KW-0012">Acyltransferase</keyword>
<evidence type="ECO:0000256" key="6">
    <source>
        <dbReference type="ARBA" id="ARBA00023136"/>
    </source>
</evidence>
<keyword evidence="4 12" id="KW-0812">Transmembrane</keyword>
<keyword evidence="2" id="KW-0808">Transferase</keyword>
<feature type="transmembrane region" description="Helical" evidence="12">
    <location>
        <begin position="72"/>
        <end position="91"/>
    </location>
</feature>
<feature type="transmembrane region" description="Helical" evidence="12">
    <location>
        <begin position="226"/>
        <end position="248"/>
    </location>
</feature>
<evidence type="ECO:0000256" key="10">
    <source>
        <dbReference type="ARBA" id="ARBA00040371"/>
    </source>
</evidence>
<accession>A0A653DI75</accession>
<comment type="catalytic activity">
    <reaction evidence="11">
        <text>[Wnt protein]-L-serine + (9Z)-hexadecenoyl-CoA = [Wnt protein]-O-(9Z)-hexadecenoyl-L-serine + CoA</text>
        <dbReference type="Rhea" id="RHEA:45336"/>
        <dbReference type="Rhea" id="RHEA-COMP:11170"/>
        <dbReference type="Rhea" id="RHEA-COMP:11171"/>
        <dbReference type="ChEBI" id="CHEBI:29999"/>
        <dbReference type="ChEBI" id="CHEBI:57287"/>
        <dbReference type="ChEBI" id="CHEBI:61540"/>
        <dbReference type="ChEBI" id="CHEBI:85189"/>
        <dbReference type="EC" id="2.3.1.250"/>
    </reaction>
</comment>
<keyword evidence="5 12" id="KW-1133">Transmembrane helix</keyword>
<keyword evidence="6 12" id="KW-0472">Membrane</keyword>
<proteinExistence type="inferred from homology"/>
<dbReference type="Proteomes" id="UP000410492">
    <property type="component" value="Unassembled WGS sequence"/>
</dbReference>
<comment type="subcellular location">
    <subcellularLocation>
        <location evidence="1">Membrane</location>
        <topology evidence="1">Multi-pass membrane protein</topology>
    </subcellularLocation>
</comment>
<evidence type="ECO:0000256" key="7">
    <source>
        <dbReference type="ARBA" id="ARBA00023315"/>
    </source>
</evidence>
<evidence type="ECO:0000256" key="8">
    <source>
        <dbReference type="ARBA" id="ARBA00038269"/>
    </source>
</evidence>
<evidence type="ECO:0000256" key="4">
    <source>
        <dbReference type="ARBA" id="ARBA00022692"/>
    </source>
</evidence>
<dbReference type="GO" id="GO:0005783">
    <property type="term" value="C:endoplasmic reticulum"/>
    <property type="evidence" value="ECO:0007669"/>
    <property type="project" value="TreeGrafter"/>
</dbReference>
<dbReference type="GO" id="GO:0061355">
    <property type="term" value="P:Wnt protein secretion"/>
    <property type="evidence" value="ECO:0007669"/>
    <property type="project" value="TreeGrafter"/>
</dbReference>
<feature type="transmembrane region" description="Helical" evidence="12">
    <location>
        <begin position="449"/>
        <end position="465"/>
    </location>
</feature>
<gene>
    <name evidence="13" type="ORF">CALMAC_LOCUS17765</name>
</gene>
<evidence type="ECO:0000313" key="14">
    <source>
        <dbReference type="Proteomes" id="UP000410492"/>
    </source>
</evidence>
<organism evidence="13 14">
    <name type="scientific">Callosobruchus maculatus</name>
    <name type="common">Southern cowpea weevil</name>
    <name type="synonym">Pulse bruchid</name>
    <dbReference type="NCBI Taxonomy" id="64391"/>
    <lineage>
        <taxon>Eukaryota</taxon>
        <taxon>Metazoa</taxon>
        <taxon>Ecdysozoa</taxon>
        <taxon>Arthropoda</taxon>
        <taxon>Hexapoda</taxon>
        <taxon>Insecta</taxon>
        <taxon>Pterygota</taxon>
        <taxon>Neoptera</taxon>
        <taxon>Endopterygota</taxon>
        <taxon>Coleoptera</taxon>
        <taxon>Polyphaga</taxon>
        <taxon>Cucujiformia</taxon>
        <taxon>Chrysomeloidea</taxon>
        <taxon>Chrysomelidae</taxon>
        <taxon>Bruchinae</taxon>
        <taxon>Bruchini</taxon>
        <taxon>Callosobruchus</taxon>
    </lineage>
</organism>
<dbReference type="AlphaFoldDB" id="A0A653DI75"/>
<evidence type="ECO:0000256" key="1">
    <source>
        <dbReference type="ARBA" id="ARBA00004141"/>
    </source>
</evidence>
<evidence type="ECO:0000256" key="2">
    <source>
        <dbReference type="ARBA" id="ARBA00022679"/>
    </source>
</evidence>
<evidence type="ECO:0000313" key="13">
    <source>
        <dbReference type="EMBL" id="VEN59915.1"/>
    </source>
</evidence>
<evidence type="ECO:0000256" key="3">
    <source>
        <dbReference type="ARBA" id="ARBA00022687"/>
    </source>
</evidence>
<dbReference type="EMBL" id="CAACVG010012228">
    <property type="protein sequence ID" value="VEN59915.1"/>
    <property type="molecule type" value="Genomic_DNA"/>
</dbReference>
<dbReference type="GO" id="GO:0017147">
    <property type="term" value="F:Wnt-protein binding"/>
    <property type="evidence" value="ECO:0007669"/>
    <property type="project" value="TreeGrafter"/>
</dbReference>
<dbReference type="OrthoDB" id="5968863at2759"/>
<feature type="transmembrane region" description="Helical" evidence="12">
    <location>
        <begin position="97"/>
        <end position="119"/>
    </location>
</feature>
<evidence type="ECO:0000256" key="9">
    <source>
        <dbReference type="ARBA" id="ARBA00038867"/>
    </source>
</evidence>
<feature type="transmembrane region" description="Helical" evidence="12">
    <location>
        <begin position="362"/>
        <end position="379"/>
    </location>
</feature>
<name>A0A653DI75_CALMS</name>
<dbReference type="InterPro" id="IPR049941">
    <property type="entry name" value="LPLAT_7/PORCN-like"/>
</dbReference>
<feature type="transmembrane region" description="Helical" evidence="12">
    <location>
        <begin position="187"/>
        <end position="205"/>
    </location>
</feature>
<feature type="transmembrane region" description="Helical" evidence="12">
    <location>
        <begin position="43"/>
        <end position="65"/>
    </location>
</feature>